<dbReference type="Proteomes" id="UP001283361">
    <property type="component" value="Unassembled WGS sequence"/>
</dbReference>
<accession>A0AAE1BAS6</accession>
<name>A0AAE1BAS6_9GAST</name>
<gene>
    <name evidence="1" type="ORF">RRG08_034520</name>
</gene>
<proteinExistence type="predicted"/>
<keyword evidence="2" id="KW-1185">Reference proteome</keyword>
<dbReference type="AlphaFoldDB" id="A0AAE1BAS6"/>
<protein>
    <submittedName>
        <fullName evidence="1">Uncharacterized protein</fullName>
    </submittedName>
</protein>
<comment type="caution">
    <text evidence="1">The sequence shown here is derived from an EMBL/GenBank/DDBJ whole genome shotgun (WGS) entry which is preliminary data.</text>
</comment>
<dbReference type="EMBL" id="JAWDGP010000241">
    <property type="protein sequence ID" value="KAK3802375.1"/>
    <property type="molecule type" value="Genomic_DNA"/>
</dbReference>
<sequence>MTTDILITGLSKVPLLTGGFQMKGLGISALSLENPELYRTTFPAVSFSYLNDSLIPLCESLENQSILGYVDSSHFGQAILITVSR</sequence>
<evidence type="ECO:0000313" key="1">
    <source>
        <dbReference type="EMBL" id="KAK3802375.1"/>
    </source>
</evidence>
<reference evidence="1" key="1">
    <citation type="journal article" date="2023" name="G3 (Bethesda)">
        <title>A reference genome for the long-term kleptoplast-retaining sea slug Elysia crispata morphotype clarki.</title>
        <authorList>
            <person name="Eastman K.E."/>
            <person name="Pendleton A.L."/>
            <person name="Shaikh M.A."/>
            <person name="Suttiyut T."/>
            <person name="Ogas R."/>
            <person name="Tomko P."/>
            <person name="Gavelis G."/>
            <person name="Widhalm J.R."/>
            <person name="Wisecaver J.H."/>
        </authorList>
    </citation>
    <scope>NUCLEOTIDE SEQUENCE</scope>
    <source>
        <strain evidence="1">ECLA1</strain>
    </source>
</reference>
<evidence type="ECO:0000313" key="2">
    <source>
        <dbReference type="Proteomes" id="UP001283361"/>
    </source>
</evidence>
<organism evidence="1 2">
    <name type="scientific">Elysia crispata</name>
    <name type="common">lettuce slug</name>
    <dbReference type="NCBI Taxonomy" id="231223"/>
    <lineage>
        <taxon>Eukaryota</taxon>
        <taxon>Metazoa</taxon>
        <taxon>Spiralia</taxon>
        <taxon>Lophotrochozoa</taxon>
        <taxon>Mollusca</taxon>
        <taxon>Gastropoda</taxon>
        <taxon>Heterobranchia</taxon>
        <taxon>Euthyneura</taxon>
        <taxon>Panpulmonata</taxon>
        <taxon>Sacoglossa</taxon>
        <taxon>Placobranchoidea</taxon>
        <taxon>Plakobranchidae</taxon>
        <taxon>Elysia</taxon>
    </lineage>
</organism>